<comment type="caution">
    <text evidence="1">The sequence shown here is derived from an EMBL/GenBank/DDBJ whole genome shotgun (WGS) entry which is preliminary data.</text>
</comment>
<evidence type="ECO:0000313" key="1">
    <source>
        <dbReference type="EMBL" id="GBP82258.1"/>
    </source>
</evidence>
<keyword evidence="2" id="KW-1185">Reference proteome</keyword>
<proteinExistence type="predicted"/>
<accession>A0A4C1Z1N9</accession>
<dbReference type="AlphaFoldDB" id="A0A4C1Z1N9"/>
<protein>
    <submittedName>
        <fullName evidence="1">Uncharacterized protein</fullName>
    </submittedName>
</protein>
<reference evidence="1 2" key="1">
    <citation type="journal article" date="2019" name="Commun. Biol.">
        <title>The bagworm genome reveals a unique fibroin gene that provides high tensile strength.</title>
        <authorList>
            <person name="Kono N."/>
            <person name="Nakamura H."/>
            <person name="Ohtoshi R."/>
            <person name="Tomita M."/>
            <person name="Numata K."/>
            <person name="Arakawa K."/>
        </authorList>
    </citation>
    <scope>NUCLEOTIDE SEQUENCE [LARGE SCALE GENOMIC DNA]</scope>
</reference>
<gene>
    <name evidence="1" type="ORF">EVAR_103441_1</name>
</gene>
<dbReference type="Proteomes" id="UP000299102">
    <property type="component" value="Unassembled WGS sequence"/>
</dbReference>
<sequence length="146" mass="16025">MSVPISVSLSDPTLFDSDLDPGVSANFFRPNEYLRLLDIVTPMSACNKKLPCEAKPREQYGLRQTIAARGCSAPCSEEREREPPRTARRGRIIPHATGGGRVSADMIDDADANILRVIPEEECVNYIFCTGYDSDIATSFPCTLLA</sequence>
<evidence type="ECO:0000313" key="2">
    <source>
        <dbReference type="Proteomes" id="UP000299102"/>
    </source>
</evidence>
<dbReference type="EMBL" id="BGZK01001556">
    <property type="protein sequence ID" value="GBP82258.1"/>
    <property type="molecule type" value="Genomic_DNA"/>
</dbReference>
<name>A0A4C1Z1N9_EUMVA</name>
<organism evidence="1 2">
    <name type="scientific">Eumeta variegata</name>
    <name type="common">Bagworm moth</name>
    <name type="synonym">Eumeta japonica</name>
    <dbReference type="NCBI Taxonomy" id="151549"/>
    <lineage>
        <taxon>Eukaryota</taxon>
        <taxon>Metazoa</taxon>
        <taxon>Ecdysozoa</taxon>
        <taxon>Arthropoda</taxon>
        <taxon>Hexapoda</taxon>
        <taxon>Insecta</taxon>
        <taxon>Pterygota</taxon>
        <taxon>Neoptera</taxon>
        <taxon>Endopterygota</taxon>
        <taxon>Lepidoptera</taxon>
        <taxon>Glossata</taxon>
        <taxon>Ditrysia</taxon>
        <taxon>Tineoidea</taxon>
        <taxon>Psychidae</taxon>
        <taxon>Oiketicinae</taxon>
        <taxon>Eumeta</taxon>
    </lineage>
</organism>